<evidence type="ECO:0000313" key="2">
    <source>
        <dbReference type="Proteomes" id="UP000266677"/>
    </source>
</evidence>
<keyword evidence="2" id="KW-1185">Reference proteome</keyword>
<reference evidence="1 2" key="1">
    <citation type="submission" date="2018-09" db="EMBL/GenBank/DDBJ databases">
        <title>YIM PH21274 draft genome.</title>
        <authorList>
            <person name="Miao C."/>
        </authorList>
    </citation>
    <scope>NUCLEOTIDE SEQUENCE [LARGE SCALE GENOMIC DNA]</scope>
    <source>
        <strain evidence="1 2">YIM PH 21724</strain>
    </source>
</reference>
<proteinExistence type="predicted"/>
<sequence>MTAGQVLVAFGLVVLLAGLMVPVLGSDCSTGVDHPAPAGGFTIAGAHCATQQHLRCSPVECECVREAWRTLILAGRCEPTPELHRMLYG</sequence>
<dbReference type="OrthoDB" id="4560014at2"/>
<accession>A0A3A4K566</accession>
<name>A0A3A4K566_9NOCA</name>
<gene>
    <name evidence="1" type="ORF">D5S18_34135</name>
</gene>
<dbReference type="AlphaFoldDB" id="A0A3A4K566"/>
<evidence type="ECO:0000313" key="1">
    <source>
        <dbReference type="EMBL" id="RJO67942.1"/>
    </source>
</evidence>
<protein>
    <submittedName>
        <fullName evidence="1">Uncharacterized protein</fullName>
    </submittedName>
</protein>
<organism evidence="1 2">
    <name type="scientific">Nocardia panacis</name>
    <dbReference type="NCBI Taxonomy" id="2340916"/>
    <lineage>
        <taxon>Bacteria</taxon>
        <taxon>Bacillati</taxon>
        <taxon>Actinomycetota</taxon>
        <taxon>Actinomycetes</taxon>
        <taxon>Mycobacteriales</taxon>
        <taxon>Nocardiaceae</taxon>
        <taxon>Nocardia</taxon>
    </lineage>
</organism>
<comment type="caution">
    <text evidence="1">The sequence shown here is derived from an EMBL/GenBank/DDBJ whole genome shotgun (WGS) entry which is preliminary data.</text>
</comment>
<dbReference type="Proteomes" id="UP000266677">
    <property type="component" value="Unassembled WGS sequence"/>
</dbReference>
<dbReference type="EMBL" id="QZFU01000056">
    <property type="protein sequence ID" value="RJO67942.1"/>
    <property type="molecule type" value="Genomic_DNA"/>
</dbReference>
<dbReference type="RefSeq" id="WP_120045302.1">
    <property type="nucleotide sequence ID" value="NZ_QZFU01000056.1"/>
</dbReference>